<accession>A0AAV6YQ35</accession>
<dbReference type="Proteomes" id="UP000824782">
    <property type="component" value="Unassembled WGS sequence"/>
</dbReference>
<proteinExistence type="predicted"/>
<protein>
    <submittedName>
        <fullName evidence="1">Uncharacterized protein</fullName>
    </submittedName>
</protein>
<dbReference type="AlphaFoldDB" id="A0AAV6YQ35"/>
<sequence length="129" mass="14994">GNFLPLNQRVERIRDFVEIMSKVEDSDLTPNYSDFIVPIYIQSVIETATCKEFLRLKTFFQNCRFMTGESFYSQCPKAKNCPMVLKDGVYTSHTPDISIFKVSSSWIFSTPLQQRKCFPLNHPPPFLLK</sequence>
<evidence type="ECO:0000313" key="2">
    <source>
        <dbReference type="Proteomes" id="UP000824782"/>
    </source>
</evidence>
<gene>
    <name evidence="1" type="ORF">GDO81_025425</name>
</gene>
<evidence type="ECO:0000313" key="1">
    <source>
        <dbReference type="EMBL" id="KAG8536925.1"/>
    </source>
</evidence>
<organism evidence="1 2">
    <name type="scientific">Engystomops pustulosus</name>
    <name type="common">Tungara frog</name>
    <name type="synonym">Physalaemus pustulosus</name>
    <dbReference type="NCBI Taxonomy" id="76066"/>
    <lineage>
        <taxon>Eukaryota</taxon>
        <taxon>Metazoa</taxon>
        <taxon>Chordata</taxon>
        <taxon>Craniata</taxon>
        <taxon>Vertebrata</taxon>
        <taxon>Euteleostomi</taxon>
        <taxon>Amphibia</taxon>
        <taxon>Batrachia</taxon>
        <taxon>Anura</taxon>
        <taxon>Neobatrachia</taxon>
        <taxon>Hyloidea</taxon>
        <taxon>Leptodactylidae</taxon>
        <taxon>Leiuperinae</taxon>
        <taxon>Engystomops</taxon>
    </lineage>
</organism>
<dbReference type="EMBL" id="WNYA01036220">
    <property type="protein sequence ID" value="KAG8536925.1"/>
    <property type="molecule type" value="Genomic_DNA"/>
</dbReference>
<comment type="caution">
    <text evidence="1">The sequence shown here is derived from an EMBL/GenBank/DDBJ whole genome shotgun (WGS) entry which is preliminary data.</text>
</comment>
<keyword evidence="2" id="KW-1185">Reference proteome</keyword>
<reference evidence="1" key="1">
    <citation type="thesis" date="2020" institute="ProQuest LLC" country="789 East Eisenhower Parkway, Ann Arbor, MI, USA">
        <title>Comparative Genomics and Chromosome Evolution.</title>
        <authorList>
            <person name="Mudd A.B."/>
        </authorList>
    </citation>
    <scope>NUCLEOTIDE SEQUENCE</scope>
    <source>
        <strain evidence="1">237g6f4</strain>
        <tissue evidence="1">Blood</tissue>
    </source>
</reference>
<feature type="non-terminal residue" evidence="1">
    <location>
        <position position="1"/>
    </location>
</feature>
<name>A0AAV6YQ35_ENGPU</name>